<keyword evidence="4" id="KW-0732">Signal</keyword>
<comment type="similarity">
    <text evidence="2">Belongs to the bacterial solute-binding protein 1 family.</text>
</comment>
<dbReference type="EMBL" id="CADCTC010000057">
    <property type="protein sequence ID" value="CAA9228590.1"/>
    <property type="molecule type" value="Genomic_DNA"/>
</dbReference>
<organism evidence="6">
    <name type="scientific">uncultured Chloroflexota bacterium</name>
    <dbReference type="NCBI Taxonomy" id="166587"/>
    <lineage>
        <taxon>Bacteria</taxon>
        <taxon>Bacillati</taxon>
        <taxon>Chloroflexota</taxon>
        <taxon>environmental samples</taxon>
    </lineage>
</organism>
<accession>A0A6J4HPS4</accession>
<evidence type="ECO:0000256" key="1">
    <source>
        <dbReference type="ARBA" id="ARBA00004196"/>
    </source>
</evidence>
<comment type="subcellular location">
    <subcellularLocation>
        <location evidence="1">Cell envelope</location>
    </subcellularLocation>
</comment>
<dbReference type="InterPro" id="IPR006059">
    <property type="entry name" value="SBP"/>
</dbReference>
<gene>
    <name evidence="6" type="ORF">AVDCRST_MAG77-857</name>
</gene>
<name>A0A6J4HPS4_9CHLR</name>
<evidence type="ECO:0000313" key="6">
    <source>
        <dbReference type="EMBL" id="CAA9228590.1"/>
    </source>
</evidence>
<dbReference type="PANTHER" id="PTHR43649">
    <property type="entry name" value="ARABINOSE-BINDING PROTEIN-RELATED"/>
    <property type="match status" value="1"/>
</dbReference>
<dbReference type="SUPFAM" id="SSF53850">
    <property type="entry name" value="Periplasmic binding protein-like II"/>
    <property type="match status" value="1"/>
</dbReference>
<feature type="region of interest" description="Disordered" evidence="5">
    <location>
        <begin position="1"/>
        <end position="33"/>
    </location>
</feature>
<dbReference type="Gene3D" id="3.40.190.10">
    <property type="entry name" value="Periplasmic binding protein-like II"/>
    <property type="match status" value="1"/>
</dbReference>
<protein>
    <recommendedName>
        <fullName evidence="7">Extracellular solute-binding protein</fullName>
    </recommendedName>
</protein>
<evidence type="ECO:0000256" key="3">
    <source>
        <dbReference type="ARBA" id="ARBA00022448"/>
    </source>
</evidence>
<evidence type="ECO:0000256" key="4">
    <source>
        <dbReference type="ARBA" id="ARBA00022729"/>
    </source>
</evidence>
<evidence type="ECO:0000256" key="5">
    <source>
        <dbReference type="SAM" id="MobiDB-lite"/>
    </source>
</evidence>
<keyword evidence="3" id="KW-0813">Transport</keyword>
<dbReference type="PANTHER" id="PTHR43649:SF31">
    <property type="entry name" value="SN-GLYCEROL-3-PHOSPHATE-BINDING PERIPLASMIC PROTEIN UGPB"/>
    <property type="match status" value="1"/>
</dbReference>
<dbReference type="AlphaFoldDB" id="A0A6J4HPS4"/>
<dbReference type="InterPro" id="IPR050490">
    <property type="entry name" value="Bact_solute-bd_prot1"/>
</dbReference>
<reference evidence="6" key="1">
    <citation type="submission" date="2020-02" db="EMBL/GenBank/DDBJ databases">
        <authorList>
            <person name="Meier V. D."/>
        </authorList>
    </citation>
    <scope>NUCLEOTIDE SEQUENCE</scope>
    <source>
        <strain evidence="6">AVDCRST_MAG77</strain>
    </source>
</reference>
<proteinExistence type="inferred from homology"/>
<feature type="compositionally biased region" description="Basic and acidic residues" evidence="5">
    <location>
        <begin position="1"/>
        <end position="10"/>
    </location>
</feature>
<evidence type="ECO:0000256" key="2">
    <source>
        <dbReference type="ARBA" id="ARBA00008520"/>
    </source>
</evidence>
<feature type="non-terminal residue" evidence="6">
    <location>
        <position position="226"/>
    </location>
</feature>
<sequence length="226" mass="24855">MGENDTRVSDWPEVGGLDETGRALQPNYNGRMEPMSDTLVRRMSRPSMTRRGFATGAGAAGVPLLAAACGSAGGGAAPQAGTSARVKGGTATWMATGDAERFAIRDGLMPKLLETTGVKGEWIHFNGAGYYDKLLSMMAGDTAPDLFLFAPSYFAEWVYTKRLQNLTPLIKRDKYDLSDFPEKSIQQYTWQTNQYGFPQDFPTRALFYNVELWKRAGIKLPPTNYG</sequence>
<dbReference type="Pfam" id="PF01547">
    <property type="entry name" value="SBP_bac_1"/>
    <property type="match status" value="1"/>
</dbReference>
<dbReference type="GO" id="GO:0030313">
    <property type="term" value="C:cell envelope"/>
    <property type="evidence" value="ECO:0007669"/>
    <property type="project" value="UniProtKB-SubCell"/>
</dbReference>
<evidence type="ECO:0008006" key="7">
    <source>
        <dbReference type="Google" id="ProtNLM"/>
    </source>
</evidence>